<reference evidence="1" key="1">
    <citation type="journal article" date="2022" name="bioRxiv">
        <title>Sequencing and chromosome-scale assembly of the giantPleurodeles waltlgenome.</title>
        <authorList>
            <person name="Brown T."/>
            <person name="Elewa A."/>
            <person name="Iarovenko S."/>
            <person name="Subramanian E."/>
            <person name="Araus A.J."/>
            <person name="Petzold A."/>
            <person name="Susuki M."/>
            <person name="Suzuki K.-i.T."/>
            <person name="Hayashi T."/>
            <person name="Toyoda A."/>
            <person name="Oliveira C."/>
            <person name="Osipova E."/>
            <person name="Leigh N.D."/>
            <person name="Simon A."/>
            <person name="Yun M.H."/>
        </authorList>
    </citation>
    <scope>NUCLEOTIDE SEQUENCE</scope>
    <source>
        <strain evidence="1">20211129_DDA</strain>
        <tissue evidence="1">Liver</tissue>
    </source>
</reference>
<keyword evidence="2" id="KW-1185">Reference proteome</keyword>
<accession>A0AAV7QSN9</accession>
<gene>
    <name evidence="1" type="ORF">NDU88_007771</name>
</gene>
<dbReference type="EMBL" id="JANPWB010000010">
    <property type="protein sequence ID" value="KAJ1141438.1"/>
    <property type="molecule type" value="Genomic_DNA"/>
</dbReference>
<name>A0AAV7QSN9_PLEWA</name>
<evidence type="ECO:0000313" key="2">
    <source>
        <dbReference type="Proteomes" id="UP001066276"/>
    </source>
</evidence>
<organism evidence="1 2">
    <name type="scientific">Pleurodeles waltl</name>
    <name type="common">Iberian ribbed newt</name>
    <dbReference type="NCBI Taxonomy" id="8319"/>
    <lineage>
        <taxon>Eukaryota</taxon>
        <taxon>Metazoa</taxon>
        <taxon>Chordata</taxon>
        <taxon>Craniata</taxon>
        <taxon>Vertebrata</taxon>
        <taxon>Euteleostomi</taxon>
        <taxon>Amphibia</taxon>
        <taxon>Batrachia</taxon>
        <taxon>Caudata</taxon>
        <taxon>Salamandroidea</taxon>
        <taxon>Salamandridae</taxon>
        <taxon>Pleurodelinae</taxon>
        <taxon>Pleurodeles</taxon>
    </lineage>
</organism>
<dbReference type="AlphaFoldDB" id="A0AAV7QSN9"/>
<dbReference type="Proteomes" id="UP001066276">
    <property type="component" value="Chromosome 6"/>
</dbReference>
<comment type="caution">
    <text evidence="1">The sequence shown here is derived from an EMBL/GenBank/DDBJ whole genome shotgun (WGS) entry which is preliminary data.</text>
</comment>
<proteinExistence type="predicted"/>
<evidence type="ECO:0000313" key="1">
    <source>
        <dbReference type="EMBL" id="KAJ1141438.1"/>
    </source>
</evidence>
<sequence length="113" mass="12775">MWRPRACLLTDGNFTENQAKELRLFLNHNERHSDLIWDTVGDMQGHDEGGGSLPGLGEPVHTKITELEASIVVIKKEGPTGHTELVRNQLAVDRSSQRQLCLNEDHKFRMTMA</sequence>
<protein>
    <submittedName>
        <fullName evidence="1">Uncharacterized protein</fullName>
    </submittedName>
</protein>